<evidence type="ECO:0000313" key="1">
    <source>
        <dbReference type="EMBL" id="MDP9613251.1"/>
    </source>
</evidence>
<keyword evidence="2" id="KW-1185">Reference proteome</keyword>
<comment type="caution">
    <text evidence="1">The sequence shown here is derived from an EMBL/GenBank/DDBJ whole genome shotgun (WGS) entry which is preliminary data.</text>
</comment>
<gene>
    <name evidence="1" type="ORF">JOF35_005589</name>
</gene>
<dbReference type="EMBL" id="JAURUE010000002">
    <property type="protein sequence ID" value="MDP9613251.1"/>
    <property type="molecule type" value="Genomic_DNA"/>
</dbReference>
<organism evidence="1 2">
    <name type="scientific">Streptomyces demainii</name>
    <dbReference type="NCBI Taxonomy" id="588122"/>
    <lineage>
        <taxon>Bacteria</taxon>
        <taxon>Bacillati</taxon>
        <taxon>Actinomycetota</taxon>
        <taxon>Actinomycetes</taxon>
        <taxon>Kitasatosporales</taxon>
        <taxon>Streptomycetaceae</taxon>
        <taxon>Streptomyces</taxon>
    </lineage>
</organism>
<reference evidence="1 2" key="1">
    <citation type="submission" date="2023-07" db="EMBL/GenBank/DDBJ databases">
        <title>Sequencing the genomes of 1000 actinobacteria strains.</title>
        <authorList>
            <person name="Klenk H.-P."/>
        </authorList>
    </citation>
    <scope>NUCLEOTIDE SEQUENCE [LARGE SCALE GENOMIC DNA]</scope>
    <source>
        <strain evidence="1 2">DSM 41600</strain>
    </source>
</reference>
<dbReference type="RefSeq" id="WP_220047896.1">
    <property type="nucleotide sequence ID" value="NZ_JAURUE010000002.1"/>
</dbReference>
<protein>
    <submittedName>
        <fullName evidence="1">Uncharacterized protein</fullName>
    </submittedName>
</protein>
<evidence type="ECO:0000313" key="2">
    <source>
        <dbReference type="Proteomes" id="UP001234880"/>
    </source>
</evidence>
<dbReference type="Proteomes" id="UP001234880">
    <property type="component" value="Unassembled WGS sequence"/>
</dbReference>
<name>A0ABT9L0X3_9ACTN</name>
<proteinExistence type="predicted"/>
<accession>A0ABT9L0X3</accession>
<sequence>MVTDDAFVVVPEMLSARRVDFSSRDHRYSSAWSAWVDPLMVGLAVSGMPVCAIRLRSIAAPLGCMVAQYRKRASVALNG</sequence>